<dbReference type="PANTHER" id="PTHR37171">
    <property type="entry name" value="SERINE/THREONINE-PROTEIN KINASE YRZF-RELATED"/>
    <property type="match status" value="1"/>
</dbReference>
<evidence type="ECO:0000313" key="2">
    <source>
        <dbReference type="EMBL" id="KAF7306651.1"/>
    </source>
</evidence>
<feature type="compositionally biased region" description="Acidic residues" evidence="1">
    <location>
        <begin position="459"/>
        <end position="468"/>
    </location>
</feature>
<name>A0A8H6SWC8_9AGAR</name>
<dbReference type="Proteomes" id="UP000636479">
    <property type="component" value="Unassembled WGS sequence"/>
</dbReference>
<sequence>MMLAHDRLASRGDSSSIFFRTLCAGFKPPLQQTLPIEPPSICEELPVEWSRPEPATSSAPRRMKSLPKNIPREVLTKQIYHPTKKWEWTSGLAFKDTEPRVPLSSGTMCSAFIRTGLIGDRPLQYVSKLWLTNAKWQGFFSELALYKVQLKSLQGRIVPSIINVYATVGAIDVAMEPPHHSFWVEASADMPNVLKKRCIRAYEQLHTAGVLHGDVELRHMLIGGDARVTIIDFQESRALIPNPAVKLGAATPAQMQLEMRKVKYRLDYQGARDLEDQKVMRSKRLARRNATGSREPPSQDDILNPPVSIRDWEGEWHAPRPDPQRFVMPGQSTEDLEKAVERFLDILEKLEEEGDPEDKESLPPIRKKSPEFKLPALPIKTSKQTPPAPPRPPKRKAEHNPDNQHKRAKSSYNSQPRNPPPPGPPPPIRARDFASHPSWKPKPALHPSPPTKRKRDPDLDLGLEEEEDQRPSKRVSTEIDPSLCPHSTSTLSVARIPPKAASWKDDSSRISVPSIFKWIENMWRVVS</sequence>
<reference evidence="2" key="1">
    <citation type="submission" date="2020-05" db="EMBL/GenBank/DDBJ databases">
        <title>Mycena genomes resolve the evolution of fungal bioluminescence.</title>
        <authorList>
            <person name="Tsai I.J."/>
        </authorList>
    </citation>
    <scope>NUCLEOTIDE SEQUENCE</scope>
    <source>
        <strain evidence="2">171206Taipei</strain>
    </source>
</reference>
<keyword evidence="2" id="KW-0723">Serine/threonine-protein kinase</keyword>
<feature type="region of interest" description="Disordered" evidence="1">
    <location>
        <begin position="350"/>
        <end position="491"/>
    </location>
</feature>
<gene>
    <name evidence="2" type="ORF">MIND_00456600</name>
</gene>
<dbReference type="PANTHER" id="PTHR37171:SF1">
    <property type="entry name" value="SERINE_THREONINE-PROTEIN KINASE YRZF-RELATED"/>
    <property type="match status" value="1"/>
</dbReference>
<feature type="region of interest" description="Disordered" evidence="1">
    <location>
        <begin position="279"/>
        <end position="307"/>
    </location>
</feature>
<feature type="compositionally biased region" description="Pro residues" evidence="1">
    <location>
        <begin position="417"/>
        <end position="428"/>
    </location>
</feature>
<evidence type="ECO:0000256" key="1">
    <source>
        <dbReference type="SAM" id="MobiDB-lite"/>
    </source>
</evidence>
<dbReference type="InterPro" id="IPR052396">
    <property type="entry name" value="Meiotic_Drive_Suppr_Kinase"/>
</dbReference>
<dbReference type="RefSeq" id="XP_037221670.1">
    <property type="nucleotide sequence ID" value="XM_037361378.1"/>
</dbReference>
<proteinExistence type="predicted"/>
<dbReference type="GO" id="GO:0004674">
    <property type="term" value="F:protein serine/threonine kinase activity"/>
    <property type="evidence" value="ECO:0007669"/>
    <property type="project" value="UniProtKB-KW"/>
</dbReference>
<dbReference type="Gene3D" id="1.10.510.10">
    <property type="entry name" value="Transferase(Phosphotransferase) domain 1"/>
    <property type="match status" value="1"/>
</dbReference>
<dbReference type="GeneID" id="59343894"/>
<organism evidence="2 3">
    <name type="scientific">Mycena indigotica</name>
    <dbReference type="NCBI Taxonomy" id="2126181"/>
    <lineage>
        <taxon>Eukaryota</taxon>
        <taxon>Fungi</taxon>
        <taxon>Dikarya</taxon>
        <taxon>Basidiomycota</taxon>
        <taxon>Agaricomycotina</taxon>
        <taxon>Agaricomycetes</taxon>
        <taxon>Agaricomycetidae</taxon>
        <taxon>Agaricales</taxon>
        <taxon>Marasmiineae</taxon>
        <taxon>Mycenaceae</taxon>
        <taxon>Mycena</taxon>
    </lineage>
</organism>
<keyword evidence="3" id="KW-1185">Reference proteome</keyword>
<dbReference type="OrthoDB" id="2687876at2759"/>
<dbReference type="InterPro" id="IPR011009">
    <property type="entry name" value="Kinase-like_dom_sf"/>
</dbReference>
<accession>A0A8H6SWC8</accession>
<evidence type="ECO:0000313" key="3">
    <source>
        <dbReference type="Proteomes" id="UP000636479"/>
    </source>
</evidence>
<dbReference type="SUPFAM" id="SSF56112">
    <property type="entry name" value="Protein kinase-like (PK-like)"/>
    <property type="match status" value="1"/>
</dbReference>
<protein>
    <submittedName>
        <fullName evidence="2">Serine/threonine protein kinase</fullName>
    </submittedName>
</protein>
<dbReference type="AlphaFoldDB" id="A0A8H6SWC8"/>
<keyword evidence="2" id="KW-0808">Transferase</keyword>
<keyword evidence="2" id="KW-0418">Kinase</keyword>
<dbReference type="EMBL" id="JACAZF010000004">
    <property type="protein sequence ID" value="KAF7306651.1"/>
    <property type="molecule type" value="Genomic_DNA"/>
</dbReference>
<comment type="caution">
    <text evidence="2">The sequence shown here is derived from an EMBL/GenBank/DDBJ whole genome shotgun (WGS) entry which is preliminary data.</text>
</comment>